<keyword evidence="1" id="KW-1133">Transmembrane helix</keyword>
<accession>A0A519BGJ8</accession>
<gene>
    <name evidence="2" type="ORF">EVJ46_05045</name>
</gene>
<organism evidence="2 3">
    <name type="scientific">Acididesulfobacter guangdongensis</name>
    <dbReference type="NCBI Taxonomy" id="2597225"/>
    <lineage>
        <taxon>Bacteria</taxon>
        <taxon>Deltaproteobacteria</taxon>
        <taxon>Candidatus Acidulodesulfobacterales</taxon>
        <taxon>Candidatus Acididesulfobacter</taxon>
    </lineage>
</organism>
<dbReference type="EMBL" id="SGBC01000002">
    <property type="protein sequence ID" value="RZD16397.1"/>
    <property type="molecule type" value="Genomic_DNA"/>
</dbReference>
<feature type="transmembrane region" description="Helical" evidence="1">
    <location>
        <begin position="38"/>
        <end position="57"/>
    </location>
</feature>
<dbReference type="Proteomes" id="UP000316562">
    <property type="component" value="Unassembled WGS sequence"/>
</dbReference>
<comment type="caution">
    <text evidence="2">The sequence shown here is derived from an EMBL/GenBank/DDBJ whole genome shotgun (WGS) entry which is preliminary data.</text>
</comment>
<evidence type="ECO:0000313" key="2">
    <source>
        <dbReference type="EMBL" id="RZD16397.1"/>
    </source>
</evidence>
<sequence>MELKDEIENNLLLKSATLRRCNLTCGALVGKRIPHFHFFFPTRNLIGLVVGFWFLGFRRNVITLRNVYIVEITFSNMVIYQLKNS</sequence>
<keyword evidence="1" id="KW-0472">Membrane</keyword>
<protein>
    <submittedName>
        <fullName evidence="2">Uncharacterized protein</fullName>
    </submittedName>
</protein>
<name>A0A519BGJ8_ACIG2</name>
<reference evidence="2 3" key="1">
    <citation type="journal article" date="2019" name="ISME J.">
        <title>Insights into ecological role of a new deltaproteobacterial order Candidatus Acidulodesulfobacterales by metagenomics and metatranscriptomics.</title>
        <authorList>
            <person name="Tan S."/>
            <person name="Liu J."/>
            <person name="Fang Y."/>
            <person name="Hedlund B.P."/>
            <person name="Lian Z.H."/>
            <person name="Huang L.Y."/>
            <person name="Li J.T."/>
            <person name="Huang L.N."/>
            <person name="Li W.J."/>
            <person name="Jiang H.C."/>
            <person name="Dong H.L."/>
            <person name="Shu W.S."/>
        </authorList>
    </citation>
    <scope>NUCLEOTIDE SEQUENCE [LARGE SCALE GENOMIC DNA]</scope>
    <source>
        <strain evidence="2">AP2</strain>
    </source>
</reference>
<keyword evidence="1" id="KW-0812">Transmembrane</keyword>
<dbReference type="AlphaFoldDB" id="A0A519BGJ8"/>
<evidence type="ECO:0000256" key="1">
    <source>
        <dbReference type="SAM" id="Phobius"/>
    </source>
</evidence>
<evidence type="ECO:0000313" key="3">
    <source>
        <dbReference type="Proteomes" id="UP000316562"/>
    </source>
</evidence>
<proteinExistence type="predicted"/>